<evidence type="ECO:0000313" key="9">
    <source>
        <dbReference type="EMBL" id="SEJ26497.1"/>
    </source>
</evidence>
<dbReference type="PANTHER" id="PTHR21716:SF53">
    <property type="entry name" value="PERMEASE PERM-RELATED"/>
    <property type="match status" value="1"/>
</dbReference>
<dbReference type="eggNOG" id="COG0628">
    <property type="taxonomic scope" value="Bacteria"/>
</dbReference>
<evidence type="ECO:0000256" key="2">
    <source>
        <dbReference type="ARBA" id="ARBA00009773"/>
    </source>
</evidence>
<dbReference type="OrthoDB" id="9793390at2"/>
<evidence type="ECO:0000256" key="3">
    <source>
        <dbReference type="ARBA" id="ARBA00022448"/>
    </source>
</evidence>
<comment type="similarity">
    <text evidence="2">Belongs to the autoinducer-2 exporter (AI-2E) (TC 2.A.86) family.</text>
</comment>
<evidence type="ECO:0000256" key="5">
    <source>
        <dbReference type="ARBA" id="ARBA00022692"/>
    </source>
</evidence>
<feature type="transmembrane region" description="Helical" evidence="8">
    <location>
        <begin position="42"/>
        <end position="60"/>
    </location>
</feature>
<keyword evidence="6 8" id="KW-1133">Transmembrane helix</keyword>
<feature type="transmembrane region" description="Helical" evidence="8">
    <location>
        <begin position="285"/>
        <end position="311"/>
    </location>
</feature>
<dbReference type="Proteomes" id="UP000183028">
    <property type="component" value="Unassembled WGS sequence"/>
</dbReference>
<feature type="transmembrane region" description="Helical" evidence="8">
    <location>
        <begin position="174"/>
        <end position="196"/>
    </location>
</feature>
<evidence type="ECO:0000256" key="1">
    <source>
        <dbReference type="ARBA" id="ARBA00004651"/>
    </source>
</evidence>
<keyword evidence="4" id="KW-1003">Cell membrane</keyword>
<evidence type="ECO:0000256" key="4">
    <source>
        <dbReference type="ARBA" id="ARBA00022475"/>
    </source>
</evidence>
<protein>
    <submittedName>
        <fullName evidence="9">Predicted PurR-regulated permease PerM</fullName>
    </submittedName>
</protein>
<dbReference type="PANTHER" id="PTHR21716">
    <property type="entry name" value="TRANSMEMBRANE PROTEIN"/>
    <property type="match status" value="1"/>
</dbReference>
<gene>
    <name evidence="9" type="ORF">SAMN04487834_10873</name>
</gene>
<keyword evidence="7 8" id="KW-0472">Membrane</keyword>
<dbReference type="AlphaFoldDB" id="A0A1H6XIH1"/>
<evidence type="ECO:0000256" key="7">
    <source>
        <dbReference type="ARBA" id="ARBA00023136"/>
    </source>
</evidence>
<reference evidence="10" key="1">
    <citation type="submission" date="2016-10" db="EMBL/GenBank/DDBJ databases">
        <authorList>
            <person name="Varghese N."/>
            <person name="Submissions S."/>
        </authorList>
    </citation>
    <scope>NUCLEOTIDE SEQUENCE [LARGE SCALE GENOMIC DNA]</scope>
    <source>
        <strain evidence="10">DSM 20406</strain>
    </source>
</reference>
<keyword evidence="5 8" id="KW-0812">Transmembrane</keyword>
<name>A0A1H6XIH1_9FIRM</name>
<evidence type="ECO:0000256" key="6">
    <source>
        <dbReference type="ARBA" id="ARBA00022989"/>
    </source>
</evidence>
<keyword evidence="10" id="KW-1185">Reference proteome</keyword>
<dbReference type="RefSeq" id="WP_074732816.1">
    <property type="nucleotide sequence ID" value="NZ_FNYK01000087.1"/>
</dbReference>
<dbReference type="Pfam" id="PF01594">
    <property type="entry name" value="AI-2E_transport"/>
    <property type="match status" value="1"/>
</dbReference>
<keyword evidence="3" id="KW-0813">Transport</keyword>
<feature type="transmembrane region" description="Helical" evidence="8">
    <location>
        <begin position="12"/>
        <end position="36"/>
    </location>
</feature>
<accession>A0A1H6XIH1</accession>
<dbReference type="EMBL" id="FNYK01000087">
    <property type="protein sequence ID" value="SEJ26497.1"/>
    <property type="molecule type" value="Genomic_DNA"/>
</dbReference>
<dbReference type="GO" id="GO:0055085">
    <property type="term" value="P:transmembrane transport"/>
    <property type="evidence" value="ECO:0007669"/>
    <property type="project" value="TreeGrafter"/>
</dbReference>
<organism evidence="9 10">
    <name type="scientific">Sharpea azabuensis</name>
    <dbReference type="NCBI Taxonomy" id="322505"/>
    <lineage>
        <taxon>Bacteria</taxon>
        <taxon>Bacillati</taxon>
        <taxon>Bacillota</taxon>
        <taxon>Erysipelotrichia</taxon>
        <taxon>Erysipelotrichales</taxon>
        <taxon>Coprobacillaceae</taxon>
        <taxon>Sharpea</taxon>
    </lineage>
</organism>
<feature type="transmembrane region" description="Helical" evidence="8">
    <location>
        <begin position="81"/>
        <end position="107"/>
    </location>
</feature>
<evidence type="ECO:0000256" key="8">
    <source>
        <dbReference type="SAM" id="Phobius"/>
    </source>
</evidence>
<dbReference type="GO" id="GO:0005886">
    <property type="term" value="C:plasma membrane"/>
    <property type="evidence" value="ECO:0007669"/>
    <property type="project" value="UniProtKB-SubCell"/>
</dbReference>
<feature type="transmembrane region" description="Helical" evidence="8">
    <location>
        <begin position="231"/>
        <end position="253"/>
    </location>
</feature>
<dbReference type="InterPro" id="IPR002549">
    <property type="entry name" value="AI-2E-like"/>
</dbReference>
<dbReference type="STRING" id="322505.SAMN04487836_13132"/>
<evidence type="ECO:0000313" key="10">
    <source>
        <dbReference type="Proteomes" id="UP000183028"/>
    </source>
</evidence>
<feature type="transmembrane region" description="Helical" evidence="8">
    <location>
        <begin position="331"/>
        <end position="363"/>
    </location>
</feature>
<sequence length="383" mass="42692">MKIKKEILEKKWVQIALGLSAALLFYLCISHIHLLFVGLGKLFKFLSPVLIGLVIAYLIDPLVQVFEEKVYKNLNIKHKHVLAVVTAIVIVIIAFIILLVALVPPIIESIINLVNNFSNYSYTLQHSLKELTQFAKQNNIDISGLTHASGNILQSISSLLPENFNGIGDIVKNAINLGIGFINFIISFIIAIYFLVDAKHLQHGLGRLLRAILGKQRYQIGRAFWVRCNRILIKFVITDLLDGLLIGVANFIFMSIMRMPFVALVSVVVGVTNLAPTFGPFVGGFIGAFLLVLINPLDALWFIIFTLFLQLCDGYVIKPKLFGGAFDVPSVWILVFIVVGGRIFGVIGILLAIPVAAIVTFVYRESFLPYLERRQLKKESMDV</sequence>
<proteinExistence type="inferred from homology"/>
<comment type="subcellular location">
    <subcellularLocation>
        <location evidence="1">Cell membrane</location>
        <topology evidence="1">Multi-pass membrane protein</topology>
    </subcellularLocation>
</comment>